<dbReference type="EMBL" id="NBTZ01000164">
    <property type="protein sequence ID" value="OTP66117.1"/>
    <property type="molecule type" value="Genomic_DNA"/>
</dbReference>
<proteinExistence type="predicted"/>
<sequence length="70" mass="7750">MPERRKGIHGEVHGGAFLAKNCSGSSDRVYVTLLTFGTKRSNKMCACGFNSRWRANARIVRVRDRPASAP</sequence>
<comment type="caution">
    <text evidence="1">The sequence shown here is derived from an EMBL/GenBank/DDBJ whole genome shotgun (WGS) entry which is preliminary data.</text>
</comment>
<dbReference type="AlphaFoldDB" id="A0A242M4N6"/>
<dbReference type="Proteomes" id="UP000195221">
    <property type="component" value="Unassembled WGS sequence"/>
</dbReference>
<reference evidence="1 2" key="1">
    <citation type="submission" date="2017-03" db="EMBL/GenBank/DDBJ databases">
        <title>Genome analysis of strain PAMC 26577.</title>
        <authorList>
            <person name="Oh H.-M."/>
            <person name="Yang J.-A."/>
        </authorList>
    </citation>
    <scope>NUCLEOTIDE SEQUENCE [LARGE SCALE GENOMIC DNA]</scope>
    <source>
        <strain evidence="1 2">PAMC 26577</strain>
    </source>
</reference>
<gene>
    <name evidence="1" type="ORF">PAMC26577_38435</name>
</gene>
<evidence type="ECO:0000313" key="2">
    <source>
        <dbReference type="Proteomes" id="UP000195221"/>
    </source>
</evidence>
<organism evidence="1 2">
    <name type="scientific">Caballeronia sordidicola</name>
    <name type="common">Burkholderia sordidicola</name>
    <dbReference type="NCBI Taxonomy" id="196367"/>
    <lineage>
        <taxon>Bacteria</taxon>
        <taxon>Pseudomonadati</taxon>
        <taxon>Pseudomonadota</taxon>
        <taxon>Betaproteobacteria</taxon>
        <taxon>Burkholderiales</taxon>
        <taxon>Burkholderiaceae</taxon>
        <taxon>Caballeronia</taxon>
    </lineage>
</organism>
<accession>A0A242M4N6</accession>
<protein>
    <submittedName>
        <fullName evidence="1">Uncharacterized protein</fullName>
    </submittedName>
</protein>
<name>A0A242M4N6_CABSO</name>
<evidence type="ECO:0000313" key="1">
    <source>
        <dbReference type="EMBL" id="OTP66117.1"/>
    </source>
</evidence>